<evidence type="ECO:0000313" key="2">
    <source>
        <dbReference type="Proteomes" id="UP001266305"/>
    </source>
</evidence>
<reference evidence="1 2" key="1">
    <citation type="submission" date="2023-05" db="EMBL/GenBank/DDBJ databases">
        <title>B98-5 Cell Line De Novo Hybrid Assembly: An Optical Mapping Approach.</title>
        <authorList>
            <person name="Kananen K."/>
            <person name="Auerbach J.A."/>
            <person name="Kautto E."/>
            <person name="Blachly J.S."/>
        </authorList>
    </citation>
    <scope>NUCLEOTIDE SEQUENCE [LARGE SCALE GENOMIC DNA]</scope>
    <source>
        <strain evidence="1">B95-8</strain>
        <tissue evidence="1">Cell line</tissue>
    </source>
</reference>
<comment type="caution">
    <text evidence="1">The sequence shown here is derived from an EMBL/GenBank/DDBJ whole genome shotgun (WGS) entry which is preliminary data.</text>
</comment>
<evidence type="ECO:0000313" key="1">
    <source>
        <dbReference type="EMBL" id="KAK2095566.1"/>
    </source>
</evidence>
<protein>
    <submittedName>
        <fullName evidence="1">Uncharacterized protein</fullName>
    </submittedName>
</protein>
<sequence>MANDAIATTVQSGIEIGTKVSITLCARATVWQDTNQPPGGNIDPSDLFREGRNVTKNVKFQEIEKNVYGDILNSAD</sequence>
<accession>A0ABQ9UEZ6</accession>
<proteinExistence type="predicted"/>
<keyword evidence="2" id="KW-1185">Reference proteome</keyword>
<organism evidence="1 2">
    <name type="scientific">Saguinus oedipus</name>
    <name type="common">Cotton-top tamarin</name>
    <name type="synonym">Oedipomidas oedipus</name>
    <dbReference type="NCBI Taxonomy" id="9490"/>
    <lineage>
        <taxon>Eukaryota</taxon>
        <taxon>Metazoa</taxon>
        <taxon>Chordata</taxon>
        <taxon>Craniata</taxon>
        <taxon>Vertebrata</taxon>
        <taxon>Euteleostomi</taxon>
        <taxon>Mammalia</taxon>
        <taxon>Eutheria</taxon>
        <taxon>Euarchontoglires</taxon>
        <taxon>Primates</taxon>
        <taxon>Haplorrhini</taxon>
        <taxon>Platyrrhini</taxon>
        <taxon>Cebidae</taxon>
        <taxon>Callitrichinae</taxon>
        <taxon>Saguinus</taxon>
    </lineage>
</organism>
<gene>
    <name evidence="1" type="ORF">P7K49_026982</name>
</gene>
<name>A0ABQ9UEZ6_SAGOE</name>
<dbReference type="Proteomes" id="UP001266305">
    <property type="component" value="Unassembled WGS sequence"/>
</dbReference>
<dbReference type="EMBL" id="JASSZA010000013">
    <property type="protein sequence ID" value="KAK2095566.1"/>
    <property type="molecule type" value="Genomic_DNA"/>
</dbReference>